<keyword evidence="2" id="KW-0812">Transmembrane</keyword>
<feature type="transmembrane region" description="Helical" evidence="2">
    <location>
        <begin position="285"/>
        <end position="306"/>
    </location>
</feature>
<keyword evidence="4" id="KW-1185">Reference proteome</keyword>
<dbReference type="EMBL" id="VFJE01000054">
    <property type="protein sequence ID" value="TPD68556.1"/>
    <property type="molecule type" value="Genomic_DNA"/>
</dbReference>
<feature type="transmembrane region" description="Helical" evidence="2">
    <location>
        <begin position="142"/>
        <end position="163"/>
    </location>
</feature>
<accession>A0A501Q954</accession>
<name>A0A501Q954_9FLAO</name>
<keyword evidence="2" id="KW-1133">Transmembrane helix</keyword>
<dbReference type="AlphaFoldDB" id="A0A501Q954"/>
<comment type="caution">
    <text evidence="3">The sequence shown here is derived from an EMBL/GenBank/DDBJ whole genome shotgun (WGS) entry which is preliminary data.</text>
</comment>
<reference evidence="3 4" key="1">
    <citation type="submission" date="2019-06" db="EMBL/GenBank/DDBJ databases">
        <title>Flavobacterium sp. MaA-Y11 from geoumgang.</title>
        <authorList>
            <person name="Jeong S."/>
        </authorList>
    </citation>
    <scope>NUCLEOTIDE SEQUENCE [LARGE SCALE GENOMIC DNA]</scope>
    <source>
        <strain evidence="3 4">MaA-Y11</strain>
    </source>
</reference>
<sequence>MSKTRFIFEISGEIYTTEKAFYKDDQDKMLQDLNDNSSSLSKEIEEEARKVLELAKIEVKLSFRKGSILASGWVIIETIGTIADAISFGEYCSRLLKHIVSHRIQKAVPDSTFSIDVNFITPESLITNNPQSTSVSFPFLKILTIATIVNVVLIFGGTLFNAITVQSTLERYQESQEKLAEAKTSLLESESTLKNAQVDYLIHTKQIELVKGDLVRQKDSAMLQINIEEKKIADQLDVISSKRDSVEYLVIAQKQQFKILESKIKDLDQKRIKVTFLDVFRYSHWTVYCLILIPTVIVLLVLFLVLKRR</sequence>
<evidence type="ECO:0000313" key="3">
    <source>
        <dbReference type="EMBL" id="TPD68556.1"/>
    </source>
</evidence>
<dbReference type="RefSeq" id="WP_140000940.1">
    <property type="nucleotide sequence ID" value="NZ_VFJE01000054.1"/>
</dbReference>
<dbReference type="Proteomes" id="UP000319175">
    <property type="component" value="Unassembled WGS sequence"/>
</dbReference>
<feature type="coiled-coil region" evidence="1">
    <location>
        <begin position="165"/>
        <end position="192"/>
    </location>
</feature>
<keyword evidence="1" id="KW-0175">Coiled coil</keyword>
<keyword evidence="2" id="KW-0472">Membrane</keyword>
<evidence type="ECO:0000313" key="4">
    <source>
        <dbReference type="Proteomes" id="UP000319175"/>
    </source>
</evidence>
<gene>
    <name evidence="3" type="ORF">FJA49_10870</name>
</gene>
<organism evidence="3 4">
    <name type="scientific">Flavobacterium microcysteis</name>
    <dbReference type="NCBI Taxonomy" id="2596891"/>
    <lineage>
        <taxon>Bacteria</taxon>
        <taxon>Pseudomonadati</taxon>
        <taxon>Bacteroidota</taxon>
        <taxon>Flavobacteriia</taxon>
        <taxon>Flavobacteriales</taxon>
        <taxon>Flavobacteriaceae</taxon>
        <taxon>Flavobacterium</taxon>
    </lineage>
</organism>
<evidence type="ECO:0000256" key="1">
    <source>
        <dbReference type="SAM" id="Coils"/>
    </source>
</evidence>
<proteinExistence type="predicted"/>
<evidence type="ECO:0000256" key="2">
    <source>
        <dbReference type="SAM" id="Phobius"/>
    </source>
</evidence>
<protein>
    <submittedName>
        <fullName evidence="3">Uncharacterized protein</fullName>
    </submittedName>
</protein>